<comment type="caution">
    <text evidence="6">The sequence shown here is derived from an EMBL/GenBank/DDBJ whole genome shotgun (WGS) entry which is preliminary data.</text>
</comment>
<keyword evidence="7" id="KW-1185">Reference proteome</keyword>
<evidence type="ECO:0000313" key="7">
    <source>
        <dbReference type="Proteomes" id="UP000192769"/>
    </source>
</evidence>
<feature type="transmembrane region" description="Helical" evidence="5">
    <location>
        <begin position="167"/>
        <end position="187"/>
    </location>
</feature>
<evidence type="ECO:0000256" key="1">
    <source>
        <dbReference type="ARBA" id="ARBA00004141"/>
    </source>
</evidence>
<evidence type="ECO:0000313" key="6">
    <source>
        <dbReference type="EMBL" id="OQP33491.1"/>
    </source>
</evidence>
<reference evidence="6 7" key="1">
    <citation type="submission" date="2017-02" db="EMBL/GenBank/DDBJ databases">
        <title>Whole genome shotgun sequence of Pantoea agglomerans strain AS1 isolated from a cycad, Zamia floridana in Central Florida, USA.</title>
        <authorList>
            <person name="Lata P."/>
            <person name="Govindarajan S."/>
            <person name="Qi F."/>
            <person name="Li J.-L."/>
            <person name="Maurya S.K."/>
            <person name="Sahoo M.K."/>
        </authorList>
    </citation>
    <scope>NUCLEOTIDE SEQUENCE [LARGE SCALE GENOMIC DNA]</scope>
    <source>
        <strain evidence="6 7">AS1</strain>
    </source>
</reference>
<dbReference type="OrthoDB" id="103403at2"/>
<proteinExistence type="predicted"/>
<gene>
    <name evidence="6" type="ORF">B2J69_10495</name>
</gene>
<evidence type="ECO:0000256" key="4">
    <source>
        <dbReference type="ARBA" id="ARBA00023136"/>
    </source>
</evidence>
<feature type="transmembrane region" description="Helical" evidence="5">
    <location>
        <begin position="12"/>
        <end position="30"/>
    </location>
</feature>
<feature type="transmembrane region" description="Helical" evidence="5">
    <location>
        <begin position="325"/>
        <end position="346"/>
    </location>
</feature>
<protein>
    <submittedName>
        <fullName evidence="6">Flippase</fullName>
    </submittedName>
</protein>
<dbReference type="Pfam" id="PF01943">
    <property type="entry name" value="Polysacc_synt"/>
    <property type="match status" value="1"/>
</dbReference>
<dbReference type="PANTHER" id="PTHR43424:SF1">
    <property type="entry name" value="LOCUS PUTATIVE PROTEIN 1-RELATED"/>
    <property type="match status" value="1"/>
</dbReference>
<dbReference type="InterPro" id="IPR052556">
    <property type="entry name" value="PolySynth_Transporter"/>
</dbReference>
<feature type="transmembrane region" description="Helical" evidence="5">
    <location>
        <begin position="208"/>
        <end position="226"/>
    </location>
</feature>
<dbReference type="PANTHER" id="PTHR43424">
    <property type="entry name" value="LOCUS PUTATIVE PROTEIN 1-RELATED"/>
    <property type="match status" value="1"/>
</dbReference>
<comment type="subcellular location">
    <subcellularLocation>
        <location evidence="1">Membrane</location>
        <topology evidence="1">Multi-pass membrane protein</topology>
    </subcellularLocation>
</comment>
<dbReference type="GO" id="GO:0016020">
    <property type="term" value="C:membrane"/>
    <property type="evidence" value="ECO:0007669"/>
    <property type="project" value="UniProtKB-SubCell"/>
</dbReference>
<dbReference type="AlphaFoldDB" id="A0A1V9DI25"/>
<keyword evidence="4 5" id="KW-0472">Membrane</keyword>
<name>A0A1V9DI25_9GAMM</name>
<dbReference type="EMBL" id="MWUE01000016">
    <property type="protein sequence ID" value="OQP33491.1"/>
    <property type="molecule type" value="Genomic_DNA"/>
</dbReference>
<feature type="transmembrane region" description="Helical" evidence="5">
    <location>
        <begin position="139"/>
        <end position="161"/>
    </location>
</feature>
<evidence type="ECO:0000256" key="2">
    <source>
        <dbReference type="ARBA" id="ARBA00022692"/>
    </source>
</evidence>
<feature type="transmembrane region" description="Helical" evidence="5">
    <location>
        <begin position="358"/>
        <end position="376"/>
    </location>
</feature>
<keyword evidence="3 5" id="KW-1133">Transmembrane helix</keyword>
<dbReference type="RefSeq" id="WP_081139192.1">
    <property type="nucleotide sequence ID" value="NZ_MWUE01000016.1"/>
</dbReference>
<accession>A0A1V9DI25</accession>
<dbReference type="InterPro" id="IPR002797">
    <property type="entry name" value="Polysacc_synth"/>
</dbReference>
<organism evidence="6 7">
    <name type="scientific">Pantoea latae</name>
    <dbReference type="NCBI Taxonomy" id="1964541"/>
    <lineage>
        <taxon>Bacteria</taxon>
        <taxon>Pseudomonadati</taxon>
        <taxon>Pseudomonadota</taxon>
        <taxon>Gammaproteobacteria</taxon>
        <taxon>Enterobacterales</taxon>
        <taxon>Erwiniaceae</taxon>
        <taxon>Pantoea</taxon>
    </lineage>
</organism>
<feature type="transmembrane region" description="Helical" evidence="5">
    <location>
        <begin position="77"/>
        <end position="100"/>
    </location>
</feature>
<feature type="transmembrane region" description="Helical" evidence="5">
    <location>
        <begin position="246"/>
        <end position="268"/>
    </location>
</feature>
<feature type="transmembrane region" description="Helical" evidence="5">
    <location>
        <begin position="289"/>
        <end position="313"/>
    </location>
</feature>
<keyword evidence="2 5" id="KW-0812">Transmembrane</keyword>
<sequence>MKEKLKNSLWMIAEKIIAVFGLIFVTSFVAKYVGPTTFGIISLSLLVFQFLQTVAYMGSDVILLKRLSQNKGSGIQLMLSASVLIFTLYLLLASAGMAIMREEMTSQAQIFIIAAAVACLFSAIDLVNVFNEAMLNAKLNVIANAVGLIVSLSIRFAISWFELDPAWLALPIVLATFIPFVIKLALFRRYEGAMRAPSRKQLKAYSRYMLASGGTLIFSVIAVALYTRLNQFSVSYFLGVKEAGVFSVALTLSGAWVFLPNALLASFYPAFFSERDPKRAIVKIQQLHLLVVGVSAMVIAAVALLAPPFIHYFYGPAYQDAVAPTVWLCLGAMFGLLSSVMDRFIIKYNGYAYLVKKTFFVLLICLVSSAVLVPLYGLTGAAFSVILTELLSFTLLNYFFAAQPMFTIHRSFFSAKKIWFLLNDAKTLR</sequence>
<feature type="transmembrane region" description="Helical" evidence="5">
    <location>
        <begin position="106"/>
        <end position="127"/>
    </location>
</feature>
<dbReference type="Proteomes" id="UP000192769">
    <property type="component" value="Unassembled WGS sequence"/>
</dbReference>
<evidence type="ECO:0000256" key="3">
    <source>
        <dbReference type="ARBA" id="ARBA00022989"/>
    </source>
</evidence>
<evidence type="ECO:0000256" key="5">
    <source>
        <dbReference type="SAM" id="Phobius"/>
    </source>
</evidence>
<feature type="transmembrane region" description="Helical" evidence="5">
    <location>
        <begin position="36"/>
        <end position="56"/>
    </location>
</feature>